<evidence type="ECO:0008006" key="3">
    <source>
        <dbReference type="Google" id="ProtNLM"/>
    </source>
</evidence>
<feature type="signal peptide" evidence="1">
    <location>
        <begin position="1"/>
        <end position="20"/>
    </location>
</feature>
<accession>A0A7S2SCK9</accession>
<gene>
    <name evidence="2" type="ORF">QSP1433_LOCUS12750</name>
</gene>
<evidence type="ECO:0000313" key="2">
    <source>
        <dbReference type="EMBL" id="CAD9696171.1"/>
    </source>
</evidence>
<dbReference type="EMBL" id="HBHK01020092">
    <property type="protein sequence ID" value="CAD9696171.1"/>
    <property type="molecule type" value="Transcribed_RNA"/>
</dbReference>
<protein>
    <recommendedName>
        <fullName evidence="3">Secreted protein</fullName>
    </recommendedName>
</protein>
<dbReference type="AlphaFoldDB" id="A0A7S2SCK9"/>
<keyword evidence="1" id="KW-0732">Signal</keyword>
<organism evidence="2">
    <name type="scientific">Mucochytrium quahogii</name>
    <dbReference type="NCBI Taxonomy" id="96639"/>
    <lineage>
        <taxon>Eukaryota</taxon>
        <taxon>Sar</taxon>
        <taxon>Stramenopiles</taxon>
        <taxon>Bigyra</taxon>
        <taxon>Labyrinthulomycetes</taxon>
        <taxon>Thraustochytrida</taxon>
        <taxon>Thraustochytriidae</taxon>
        <taxon>Mucochytrium</taxon>
    </lineage>
</organism>
<reference evidence="2" key="1">
    <citation type="submission" date="2021-01" db="EMBL/GenBank/DDBJ databases">
        <authorList>
            <person name="Corre E."/>
            <person name="Pelletier E."/>
            <person name="Niang G."/>
            <person name="Scheremetjew M."/>
            <person name="Finn R."/>
            <person name="Kale V."/>
            <person name="Holt S."/>
            <person name="Cochrane G."/>
            <person name="Meng A."/>
            <person name="Brown T."/>
            <person name="Cohen L."/>
        </authorList>
    </citation>
    <scope>NUCLEOTIDE SEQUENCE</scope>
    <source>
        <strain evidence="2">NY070348D</strain>
    </source>
</reference>
<name>A0A7S2SCK9_9STRA</name>
<proteinExistence type="predicted"/>
<sequence>MVGSGQELLAFFNAFHLASAALRAMVGSGKSFWRFSTVFIWHRRVSRHLFQGARCEGSDGWVRARALGVFQRFSLGIGCAASDGWVREELLAFFNGFHLASASE</sequence>
<evidence type="ECO:0000256" key="1">
    <source>
        <dbReference type="SAM" id="SignalP"/>
    </source>
</evidence>
<feature type="chain" id="PRO_5031295694" description="Secreted protein" evidence="1">
    <location>
        <begin position="21"/>
        <end position="104"/>
    </location>
</feature>